<evidence type="ECO:0000256" key="1">
    <source>
        <dbReference type="SAM" id="MobiDB-lite"/>
    </source>
</evidence>
<dbReference type="EMBL" id="JARPUR010000001">
    <property type="protein sequence ID" value="KAK4885124.1"/>
    <property type="molecule type" value="Genomic_DNA"/>
</dbReference>
<dbReference type="Proteomes" id="UP001353858">
    <property type="component" value="Unassembled WGS sequence"/>
</dbReference>
<reference evidence="3" key="1">
    <citation type="submission" date="2023-01" db="EMBL/GenBank/DDBJ databases">
        <title>Key to firefly adult light organ development and bioluminescence: homeobox transcription factors regulate luciferase expression and transportation to peroxisome.</title>
        <authorList>
            <person name="Fu X."/>
        </authorList>
    </citation>
    <scope>NUCLEOTIDE SEQUENCE [LARGE SCALE GENOMIC DNA]</scope>
</reference>
<dbReference type="AlphaFoldDB" id="A0AAN7Q400"/>
<name>A0AAN7Q400_9COLE</name>
<feature type="compositionally biased region" description="Basic and acidic residues" evidence="1">
    <location>
        <begin position="194"/>
        <end position="203"/>
    </location>
</feature>
<proteinExistence type="predicted"/>
<evidence type="ECO:0008006" key="4">
    <source>
        <dbReference type="Google" id="ProtNLM"/>
    </source>
</evidence>
<comment type="caution">
    <text evidence="2">The sequence shown here is derived from an EMBL/GenBank/DDBJ whole genome shotgun (WGS) entry which is preliminary data.</text>
</comment>
<evidence type="ECO:0000313" key="2">
    <source>
        <dbReference type="EMBL" id="KAK4885124.1"/>
    </source>
</evidence>
<organism evidence="2 3">
    <name type="scientific">Aquatica leii</name>
    <dbReference type="NCBI Taxonomy" id="1421715"/>
    <lineage>
        <taxon>Eukaryota</taxon>
        <taxon>Metazoa</taxon>
        <taxon>Ecdysozoa</taxon>
        <taxon>Arthropoda</taxon>
        <taxon>Hexapoda</taxon>
        <taxon>Insecta</taxon>
        <taxon>Pterygota</taxon>
        <taxon>Neoptera</taxon>
        <taxon>Endopterygota</taxon>
        <taxon>Coleoptera</taxon>
        <taxon>Polyphaga</taxon>
        <taxon>Elateriformia</taxon>
        <taxon>Elateroidea</taxon>
        <taxon>Lampyridae</taxon>
        <taxon>Luciolinae</taxon>
        <taxon>Aquatica</taxon>
    </lineage>
</organism>
<keyword evidence="3" id="KW-1185">Reference proteome</keyword>
<dbReference type="PANTHER" id="PTHR33198">
    <property type="entry name" value="ANK_REP_REGION DOMAIN-CONTAINING PROTEIN-RELATED"/>
    <property type="match status" value="1"/>
</dbReference>
<feature type="region of interest" description="Disordered" evidence="1">
    <location>
        <begin position="168"/>
        <end position="203"/>
    </location>
</feature>
<gene>
    <name evidence="2" type="ORF">RN001_001395</name>
</gene>
<dbReference type="PANTHER" id="PTHR33198:SF19">
    <property type="entry name" value="CCHC-TYPE DOMAIN-CONTAINING PROTEIN"/>
    <property type="match status" value="1"/>
</dbReference>
<protein>
    <recommendedName>
        <fullName evidence="4">Gag protein</fullName>
    </recommendedName>
</protein>
<evidence type="ECO:0000313" key="3">
    <source>
        <dbReference type="Proteomes" id="UP001353858"/>
    </source>
</evidence>
<feature type="compositionally biased region" description="Basic residues" evidence="1">
    <location>
        <begin position="183"/>
        <end position="193"/>
    </location>
</feature>
<accession>A0AAN7Q400</accession>
<sequence length="203" mass="23548">MRPFNELSDDWALYQEQLEQFLVINKIKDTENSNNRVAALLSLIGSETYKILRDLCTPQLPKDKTFAELCKMLKSHFSPATCVYRERIEFYEARQEYSEPVNKWYARIHNLATNCNFGVNLKAILTDKFICGMKKGRVRDRLYEENAEATTTLDKLVEIALAKEAAMSAERSEVNWIRDAQKSTRKGTHKNFKSKKEPSNRGK</sequence>